<comment type="caution">
    <text evidence="3">The sequence shown here is derived from an EMBL/GenBank/DDBJ whole genome shotgun (WGS) entry which is preliminary data.</text>
</comment>
<keyword evidence="3" id="KW-0540">Nuclease</keyword>
<accession>A0A2M7XHW1</accession>
<dbReference type="PROSITE" id="PS51913">
    <property type="entry name" value="HTH_HARE"/>
    <property type="match status" value="1"/>
</dbReference>
<keyword evidence="1" id="KW-0804">Transcription</keyword>
<keyword evidence="3" id="KW-0378">Hydrolase</keyword>
<organism evidence="3 4">
    <name type="scientific">Candidatus Uhrbacteria bacterium CG_4_9_14_3_um_filter_36_7</name>
    <dbReference type="NCBI Taxonomy" id="1975033"/>
    <lineage>
        <taxon>Bacteria</taxon>
        <taxon>Candidatus Uhriibacteriota</taxon>
    </lineage>
</organism>
<dbReference type="Proteomes" id="UP000229749">
    <property type="component" value="Unassembled WGS sequence"/>
</dbReference>
<evidence type="ECO:0000313" key="4">
    <source>
        <dbReference type="Proteomes" id="UP000229749"/>
    </source>
</evidence>
<feature type="domain" description="HTH HARE-type" evidence="2">
    <location>
        <begin position="2"/>
        <end position="66"/>
    </location>
</feature>
<evidence type="ECO:0000259" key="2">
    <source>
        <dbReference type="PROSITE" id="PS51913"/>
    </source>
</evidence>
<dbReference type="EMBL" id="PFWS01000020">
    <property type="protein sequence ID" value="PJA47463.1"/>
    <property type="molecule type" value="Genomic_DNA"/>
</dbReference>
<gene>
    <name evidence="3" type="ORF">CO172_01300</name>
</gene>
<protein>
    <submittedName>
        <fullName evidence="3">Restriction endonuclease</fullName>
    </submittedName>
</protein>
<evidence type="ECO:0000313" key="3">
    <source>
        <dbReference type="EMBL" id="PJA47463.1"/>
    </source>
</evidence>
<keyword evidence="3" id="KW-0255">Endonuclease</keyword>
<dbReference type="Pfam" id="PF05066">
    <property type="entry name" value="HARE-HTH"/>
    <property type="match status" value="1"/>
</dbReference>
<name>A0A2M7XHW1_9BACT</name>
<evidence type="ECO:0000256" key="1">
    <source>
        <dbReference type="ARBA" id="ARBA00023163"/>
    </source>
</evidence>
<dbReference type="GO" id="GO:0006355">
    <property type="term" value="P:regulation of DNA-templated transcription"/>
    <property type="evidence" value="ECO:0007669"/>
    <property type="project" value="InterPro"/>
</dbReference>
<dbReference type="GO" id="GO:0004519">
    <property type="term" value="F:endonuclease activity"/>
    <property type="evidence" value="ECO:0007669"/>
    <property type="project" value="UniProtKB-KW"/>
</dbReference>
<feature type="non-terminal residue" evidence="3">
    <location>
        <position position="66"/>
    </location>
</feature>
<dbReference type="InterPro" id="IPR007759">
    <property type="entry name" value="Asxl_HARE-HTH"/>
</dbReference>
<sequence>MNTFKQSAIEILKKVKTPLHYTEITRLALESGMLETEGATPEATMNAQIVVDIKNKGEGSDFMRTA</sequence>
<proteinExistence type="predicted"/>
<reference evidence="4" key="1">
    <citation type="submission" date="2017-09" db="EMBL/GenBank/DDBJ databases">
        <title>Depth-based differentiation of microbial function through sediment-hosted aquifers and enrichment of novel symbionts in the deep terrestrial subsurface.</title>
        <authorList>
            <person name="Probst A.J."/>
            <person name="Ladd B."/>
            <person name="Jarett J.K."/>
            <person name="Geller-Mcgrath D.E."/>
            <person name="Sieber C.M.K."/>
            <person name="Emerson J.B."/>
            <person name="Anantharaman K."/>
            <person name="Thomas B.C."/>
            <person name="Malmstrom R."/>
            <person name="Stieglmeier M."/>
            <person name="Klingl A."/>
            <person name="Woyke T."/>
            <person name="Ryan C.M."/>
            <person name="Banfield J.F."/>
        </authorList>
    </citation>
    <scope>NUCLEOTIDE SEQUENCE [LARGE SCALE GENOMIC DNA]</scope>
</reference>
<dbReference type="AlphaFoldDB" id="A0A2M7XHW1"/>